<feature type="domain" description="Lipid/polyisoprenoid-binding YceI-like" evidence="1">
    <location>
        <begin position="57"/>
        <end position="221"/>
    </location>
</feature>
<name>X5MCB1_9HYPH</name>
<evidence type="ECO:0000313" key="3">
    <source>
        <dbReference type="Proteomes" id="UP000032160"/>
    </source>
</evidence>
<dbReference type="RefSeq" id="WP_052535187.1">
    <property type="nucleotide sequence ID" value="NZ_HG966617.1"/>
</dbReference>
<protein>
    <submittedName>
        <fullName evidence="2">Protein yceI</fullName>
    </submittedName>
</protein>
<accession>X5MCB1</accession>
<dbReference type="HOGENOM" id="CLU_071003_1_1_5"/>
<dbReference type="STRING" id="1458461.BN1012_Phect783"/>
<evidence type="ECO:0000313" key="2">
    <source>
        <dbReference type="EMBL" id="CDO58997.1"/>
    </source>
</evidence>
<dbReference type="PANTHER" id="PTHR34406:SF1">
    <property type="entry name" value="PROTEIN YCEI"/>
    <property type="match status" value="1"/>
</dbReference>
<gene>
    <name evidence="2" type="ORF">BN1012_Phect783</name>
</gene>
<dbReference type="Gene3D" id="2.40.128.110">
    <property type="entry name" value="Lipid/polyisoprenoid-binding, YceI-like"/>
    <property type="match status" value="1"/>
</dbReference>
<reference evidence="2 3" key="1">
    <citation type="journal article" date="2014" name="Front. Genet.">
        <title>Genome and metabolic network of "Candidatus Phaeomarinobacter ectocarpi" Ec32, a new candidate genus of Alphaproteobacteria frequently associated with brown algae.</title>
        <authorList>
            <person name="Dittami S.M."/>
            <person name="Barbeyron T."/>
            <person name="Boyen C."/>
            <person name="Cambefort J."/>
            <person name="Collet G."/>
            <person name="Delage L."/>
            <person name="Gobet A."/>
            <person name="Groisillier A."/>
            <person name="Leblanc C."/>
            <person name="Michel G."/>
            <person name="Scornet D."/>
            <person name="Siegel A."/>
            <person name="Tapia J.E."/>
            <person name="Tonon T."/>
        </authorList>
    </citation>
    <scope>NUCLEOTIDE SEQUENCE [LARGE SCALE GENOMIC DNA]</scope>
    <source>
        <strain evidence="2 3">Ec32</strain>
    </source>
</reference>
<dbReference type="Pfam" id="PF04264">
    <property type="entry name" value="YceI"/>
    <property type="match status" value="1"/>
</dbReference>
<dbReference type="AlphaFoldDB" id="X5MCB1"/>
<dbReference type="PANTHER" id="PTHR34406">
    <property type="entry name" value="PROTEIN YCEI"/>
    <property type="match status" value="1"/>
</dbReference>
<dbReference type="InterPro" id="IPR007372">
    <property type="entry name" value="Lipid/polyisoprenoid-bd_YceI"/>
</dbReference>
<dbReference type="SMART" id="SM00867">
    <property type="entry name" value="YceI"/>
    <property type="match status" value="1"/>
</dbReference>
<dbReference type="PROSITE" id="PS51318">
    <property type="entry name" value="TAT"/>
    <property type="match status" value="1"/>
</dbReference>
<organism evidence="2 3">
    <name type="scientific">Candidatus Phaeomarinibacter ectocarpi</name>
    <dbReference type="NCBI Taxonomy" id="1458461"/>
    <lineage>
        <taxon>Bacteria</taxon>
        <taxon>Pseudomonadati</taxon>
        <taxon>Pseudomonadota</taxon>
        <taxon>Alphaproteobacteria</taxon>
        <taxon>Hyphomicrobiales</taxon>
        <taxon>Parvibaculaceae</taxon>
        <taxon>Candidatus Phaeomarinibacter</taxon>
    </lineage>
</organism>
<dbReference type="KEGG" id="pect:BN1012_Phect783"/>
<keyword evidence="3" id="KW-1185">Reference proteome</keyword>
<evidence type="ECO:0000259" key="1">
    <source>
        <dbReference type="SMART" id="SM00867"/>
    </source>
</evidence>
<dbReference type="SUPFAM" id="SSF101874">
    <property type="entry name" value="YceI-like"/>
    <property type="match status" value="1"/>
</dbReference>
<dbReference type="EMBL" id="HG966617">
    <property type="protein sequence ID" value="CDO58997.1"/>
    <property type="molecule type" value="Genomic_DNA"/>
</dbReference>
<dbReference type="Proteomes" id="UP000032160">
    <property type="component" value="Chromosome I"/>
</dbReference>
<dbReference type="InterPro" id="IPR006311">
    <property type="entry name" value="TAT_signal"/>
</dbReference>
<proteinExistence type="predicted"/>
<dbReference type="InterPro" id="IPR036761">
    <property type="entry name" value="TTHA0802/YceI-like_sf"/>
</dbReference>
<sequence length="224" mass="23803">MSHHHRSKARAKAAEQDTQSTRLFLLVTGALAAIALVWAAFSTAALAEDAPTAESGTFAIDESHVHAAFKVSHLGFSETIGGFDKISGSFTLDADNLSASTVSVTIDTASVDSGWDARDEHLRGDDFFKVEEFPDMTFASTSVEPTGDTTAKVTGDLTMLGQTHPVTLDVTFNQAGKHPFSGKYVAGFSATGSLDRTQWGMEYGVPAIGKDIDLMIQAEGIRAE</sequence>